<evidence type="ECO:0000256" key="8">
    <source>
        <dbReference type="SAM" id="MobiDB-lite"/>
    </source>
</evidence>
<evidence type="ECO:0000256" key="6">
    <source>
        <dbReference type="ARBA" id="ARBA00023136"/>
    </source>
</evidence>
<dbReference type="PROSITE" id="PS50850">
    <property type="entry name" value="MFS"/>
    <property type="match status" value="1"/>
</dbReference>
<dbReference type="AlphaFoldDB" id="A0A401VUR4"/>
<feature type="region of interest" description="Disordered" evidence="8">
    <location>
        <begin position="493"/>
        <end position="516"/>
    </location>
</feature>
<keyword evidence="12" id="KW-1185">Reference proteome</keyword>
<accession>A0A401VUR4</accession>
<dbReference type="GO" id="GO:0022857">
    <property type="term" value="F:transmembrane transporter activity"/>
    <property type="evidence" value="ECO:0007669"/>
    <property type="project" value="InterPro"/>
</dbReference>
<comment type="caution">
    <text evidence="11">The sequence shown here is derived from an EMBL/GenBank/DDBJ whole genome shotgun (WGS) entry which is preliminary data.</text>
</comment>
<dbReference type="SUPFAM" id="SSF103473">
    <property type="entry name" value="MFS general substrate transporter"/>
    <property type="match status" value="1"/>
</dbReference>
<dbReference type="PROSITE" id="PS00216">
    <property type="entry name" value="SUGAR_TRANSPORT_1"/>
    <property type="match status" value="1"/>
</dbReference>
<dbReference type="GO" id="GO:0005886">
    <property type="term" value="C:plasma membrane"/>
    <property type="evidence" value="ECO:0007669"/>
    <property type="project" value="UniProtKB-SubCell"/>
</dbReference>
<evidence type="ECO:0000313" key="11">
    <source>
        <dbReference type="EMBL" id="GCD40781.1"/>
    </source>
</evidence>
<evidence type="ECO:0000256" key="7">
    <source>
        <dbReference type="ARBA" id="ARBA00023251"/>
    </source>
</evidence>
<feature type="transmembrane region" description="Helical" evidence="9">
    <location>
        <begin position="21"/>
        <end position="48"/>
    </location>
</feature>
<feature type="compositionally biased region" description="Polar residues" evidence="8">
    <location>
        <begin position="494"/>
        <end position="510"/>
    </location>
</feature>
<feature type="transmembrane region" description="Helical" evidence="9">
    <location>
        <begin position="344"/>
        <end position="363"/>
    </location>
</feature>
<evidence type="ECO:0000313" key="12">
    <source>
        <dbReference type="Proteomes" id="UP000286746"/>
    </source>
</evidence>
<feature type="transmembrane region" description="Helical" evidence="9">
    <location>
        <begin position="241"/>
        <end position="259"/>
    </location>
</feature>
<feature type="transmembrane region" description="Helical" evidence="9">
    <location>
        <begin position="417"/>
        <end position="438"/>
    </location>
</feature>
<dbReference type="Gene3D" id="1.20.1250.20">
    <property type="entry name" value="MFS general substrate transporter like domains"/>
    <property type="match status" value="1"/>
</dbReference>
<dbReference type="InterPro" id="IPR036259">
    <property type="entry name" value="MFS_trans_sf"/>
</dbReference>
<evidence type="ECO:0000259" key="10">
    <source>
        <dbReference type="PROSITE" id="PS50850"/>
    </source>
</evidence>
<feature type="transmembrane region" description="Helical" evidence="9">
    <location>
        <begin position="315"/>
        <end position="332"/>
    </location>
</feature>
<keyword evidence="5 9" id="KW-1133">Transmembrane helix</keyword>
<dbReference type="PANTHER" id="PTHR42718:SF46">
    <property type="entry name" value="BLR6921 PROTEIN"/>
    <property type="match status" value="1"/>
</dbReference>
<keyword evidence="4 9" id="KW-0812">Transmembrane</keyword>
<keyword evidence="3" id="KW-1003">Cell membrane</keyword>
<evidence type="ECO:0000256" key="1">
    <source>
        <dbReference type="ARBA" id="ARBA00004651"/>
    </source>
</evidence>
<dbReference type="Proteomes" id="UP000286746">
    <property type="component" value="Unassembled WGS sequence"/>
</dbReference>
<evidence type="ECO:0000256" key="2">
    <source>
        <dbReference type="ARBA" id="ARBA00022448"/>
    </source>
</evidence>
<dbReference type="PANTHER" id="PTHR42718">
    <property type="entry name" value="MAJOR FACILITATOR SUPERFAMILY MULTIDRUG TRANSPORTER MFSC"/>
    <property type="match status" value="1"/>
</dbReference>
<feature type="transmembrane region" description="Helical" evidence="9">
    <location>
        <begin position="468"/>
        <end position="489"/>
    </location>
</feature>
<feature type="transmembrane region" description="Helical" evidence="9">
    <location>
        <begin position="176"/>
        <end position="198"/>
    </location>
</feature>
<comment type="subcellular location">
    <subcellularLocation>
        <location evidence="1">Cell membrane</location>
        <topology evidence="1">Multi-pass membrane protein</topology>
    </subcellularLocation>
</comment>
<feature type="transmembrane region" description="Helical" evidence="9">
    <location>
        <begin position="60"/>
        <end position="77"/>
    </location>
</feature>
<feature type="transmembrane region" description="Helical" evidence="9">
    <location>
        <begin position="210"/>
        <end position="229"/>
    </location>
</feature>
<dbReference type="CDD" id="cd17321">
    <property type="entry name" value="MFS_MMR_MDR_like"/>
    <property type="match status" value="1"/>
</dbReference>
<evidence type="ECO:0000256" key="4">
    <source>
        <dbReference type="ARBA" id="ARBA00022692"/>
    </source>
</evidence>
<evidence type="ECO:0000256" key="5">
    <source>
        <dbReference type="ARBA" id="ARBA00022989"/>
    </source>
</evidence>
<feature type="transmembrane region" description="Helical" evidence="9">
    <location>
        <begin position="151"/>
        <end position="170"/>
    </location>
</feature>
<gene>
    <name evidence="11" type="ORF">GKJPGBOP_00434</name>
</gene>
<evidence type="ECO:0000256" key="3">
    <source>
        <dbReference type="ARBA" id="ARBA00022475"/>
    </source>
</evidence>
<feature type="transmembrane region" description="Helical" evidence="9">
    <location>
        <begin position="89"/>
        <end position="107"/>
    </location>
</feature>
<name>A0A401VUR4_STREY</name>
<organism evidence="11 12">
    <name type="scientific">Streptomyces paromomycinus</name>
    <name type="common">Streptomyces rimosus subsp. paromomycinus</name>
    <dbReference type="NCBI Taxonomy" id="92743"/>
    <lineage>
        <taxon>Bacteria</taxon>
        <taxon>Bacillati</taxon>
        <taxon>Actinomycetota</taxon>
        <taxon>Actinomycetes</taxon>
        <taxon>Kitasatosporales</taxon>
        <taxon>Streptomycetaceae</taxon>
        <taxon>Streptomyces</taxon>
    </lineage>
</organism>
<feature type="domain" description="Major facilitator superfamily (MFS) profile" evidence="10">
    <location>
        <begin position="23"/>
        <end position="489"/>
    </location>
</feature>
<keyword evidence="7" id="KW-0046">Antibiotic resistance</keyword>
<dbReference type="EMBL" id="BHZD01000001">
    <property type="protein sequence ID" value="GCD40781.1"/>
    <property type="molecule type" value="Genomic_DNA"/>
</dbReference>
<dbReference type="GO" id="GO:0046677">
    <property type="term" value="P:response to antibiotic"/>
    <property type="evidence" value="ECO:0007669"/>
    <property type="project" value="UniProtKB-KW"/>
</dbReference>
<sequence length="516" mass="53483">MPDTTPSAPASVPETPDGRRWTVLVFLALTQLMTVLDSTIVNIALPAAQHDLGISGADKQWAVTAYALAFGGLLLLGGRIADLWGRKRALVTGLVGFALASALGGAAPGGATMFGARALQGVFAALLAPATLSLLAVLFTDTKQRARAFGIYGAITGVGGAFGLILGGFLTEYLSWRWTFFVNIPFAVVATTGALSVIREPADSRHRAPLDIPGGLLATTGLVALVWGFTRTEAADGPGTLTVSLFVASAVLLLAFVRTEAKVRFPLLPLRILTERNRAGAYLVLALAAVPMFGLFLFLTYYLQLVKGYSPVRTGFAFLPVIAGLIVGSTQLSPRLMTRVPPRLVMAPALLLATVSMVLLTRLEVGSAYASLLLPAQLMFGLGTGTALTLAMSLATHGIEPHDTGVASAMVNASQRVGGAVGTALLNTVAASATAAYLTTHTADTTTPAAHQLLQAQALVNGCTQASWWATGILVLATLTSIVLVNAGIPLSSPPSSHVNTTSTTDTEGASQMPER</sequence>
<evidence type="ECO:0000256" key="9">
    <source>
        <dbReference type="SAM" id="Phobius"/>
    </source>
</evidence>
<reference evidence="11 12" key="1">
    <citation type="submission" date="2018-11" db="EMBL/GenBank/DDBJ databases">
        <title>Whole genome sequence of Streptomyces paromomycinus NBRC 15454(T).</title>
        <authorList>
            <person name="Komaki H."/>
            <person name="Tamura T."/>
        </authorList>
    </citation>
    <scope>NUCLEOTIDE SEQUENCE [LARGE SCALE GENOMIC DNA]</scope>
    <source>
        <strain evidence="11 12">NBRC 15454</strain>
    </source>
</reference>
<keyword evidence="6 9" id="KW-0472">Membrane</keyword>
<dbReference type="Pfam" id="PF07690">
    <property type="entry name" value="MFS_1"/>
    <property type="match status" value="1"/>
</dbReference>
<dbReference type="InterPro" id="IPR020846">
    <property type="entry name" value="MFS_dom"/>
</dbReference>
<dbReference type="InterPro" id="IPR011701">
    <property type="entry name" value="MFS"/>
</dbReference>
<feature type="transmembrane region" description="Helical" evidence="9">
    <location>
        <begin position="280"/>
        <end position="303"/>
    </location>
</feature>
<feature type="transmembrane region" description="Helical" evidence="9">
    <location>
        <begin position="119"/>
        <end position="139"/>
    </location>
</feature>
<feature type="transmembrane region" description="Helical" evidence="9">
    <location>
        <begin position="369"/>
        <end position="396"/>
    </location>
</feature>
<keyword evidence="2" id="KW-0813">Transport</keyword>
<dbReference type="InterPro" id="IPR005829">
    <property type="entry name" value="Sugar_transporter_CS"/>
</dbReference>
<proteinExistence type="predicted"/>
<dbReference type="PRINTS" id="PR01036">
    <property type="entry name" value="TCRTETB"/>
</dbReference>
<protein>
    <submittedName>
        <fullName evidence="11">MFS transporter</fullName>
    </submittedName>
</protein>
<dbReference type="Gene3D" id="1.20.1720.10">
    <property type="entry name" value="Multidrug resistance protein D"/>
    <property type="match status" value="1"/>
</dbReference>